<dbReference type="PROSITE" id="PS50005">
    <property type="entry name" value="TPR"/>
    <property type="match status" value="1"/>
</dbReference>
<proteinExistence type="predicted"/>
<accession>A0A806J930</accession>
<protein>
    <recommendedName>
        <fullName evidence="4">Tetratricopeptide repeat protein</fullName>
    </recommendedName>
</protein>
<evidence type="ECO:0000313" key="2">
    <source>
        <dbReference type="EMBL" id="AGO16028.1"/>
    </source>
</evidence>
<name>A0A806J930_GLAPU</name>
<evidence type="ECO:0000256" key="1">
    <source>
        <dbReference type="PROSITE-ProRule" id="PRU00339"/>
    </source>
</evidence>
<reference evidence="2 3" key="1">
    <citation type="journal article" date="2013" name="PLoS ONE">
        <title>Complete Genome Analysis of a Haemophilus parasuis Serovar 12 Strain from China.</title>
        <authorList>
            <person name="Li Y."/>
            <person name="Kwok A.H."/>
            <person name="Jiang J."/>
            <person name="Zou Y."/>
            <person name="Zheng F."/>
            <person name="Chen P."/>
            <person name="Hou C."/>
            <person name="Leung F.C."/>
            <person name="Jiang P."/>
        </authorList>
    </citation>
    <scope>NUCLEOTIDE SEQUENCE [LARGE SCALE GENOMIC DNA]</scope>
    <source>
        <strain evidence="2 3">ZJ0906</strain>
    </source>
</reference>
<dbReference type="KEGG" id="hpaz:K756_04075"/>
<dbReference type="Proteomes" id="UP000014672">
    <property type="component" value="Chromosome"/>
</dbReference>
<evidence type="ECO:0000313" key="3">
    <source>
        <dbReference type="Proteomes" id="UP000014672"/>
    </source>
</evidence>
<organism evidence="2 3">
    <name type="scientific">Glaesserella parasuis ZJ0906</name>
    <dbReference type="NCBI Taxonomy" id="1322346"/>
    <lineage>
        <taxon>Bacteria</taxon>
        <taxon>Pseudomonadati</taxon>
        <taxon>Pseudomonadota</taxon>
        <taxon>Gammaproteobacteria</taxon>
        <taxon>Pasteurellales</taxon>
        <taxon>Pasteurellaceae</taxon>
        <taxon>Glaesserella</taxon>
    </lineage>
</organism>
<dbReference type="AlphaFoldDB" id="A0A806J930"/>
<sequence>MAAIQPQTIADSLFRRIEDARYMKKFTPMFINRLLSDIEKLKLILPDLAWSMEGSVYALANQESKAIFACQKSIELNHSASNIYNLGFTYEIFNQFELALDCYRQAFQIARNGDIKILRTLEGRLMNFFAYDDLTPIKTELDKCKIKHNIDIITKLNKVFGSGRLMLDFGLEVNRLINQHIVSRFIIGTEFREIDERLHIVNLVQYVDDADLEKIVECNANLSDLFAEFAEKNHLDLDCLYLYCEAYK</sequence>
<dbReference type="SUPFAM" id="SSF48452">
    <property type="entry name" value="TPR-like"/>
    <property type="match status" value="1"/>
</dbReference>
<dbReference type="InterPro" id="IPR019734">
    <property type="entry name" value="TPR_rpt"/>
</dbReference>
<gene>
    <name evidence="2" type="ORF">K756_04075</name>
</gene>
<evidence type="ECO:0008006" key="4">
    <source>
        <dbReference type="Google" id="ProtNLM"/>
    </source>
</evidence>
<dbReference type="EMBL" id="CP005384">
    <property type="protein sequence ID" value="AGO16028.1"/>
    <property type="molecule type" value="Genomic_DNA"/>
</dbReference>
<dbReference type="InterPro" id="IPR011990">
    <property type="entry name" value="TPR-like_helical_dom_sf"/>
</dbReference>
<feature type="repeat" description="TPR" evidence="1">
    <location>
        <begin position="80"/>
        <end position="113"/>
    </location>
</feature>
<dbReference type="Gene3D" id="1.25.40.10">
    <property type="entry name" value="Tetratricopeptide repeat domain"/>
    <property type="match status" value="1"/>
</dbReference>
<dbReference type="Pfam" id="PF13181">
    <property type="entry name" value="TPR_8"/>
    <property type="match status" value="1"/>
</dbReference>
<keyword evidence="1" id="KW-0802">TPR repeat</keyword>